<accession>A0ABU7A4Q5</accession>
<comment type="caution">
    <text evidence="2">The sequence shown here is derived from an EMBL/GenBank/DDBJ whole genome shotgun (WGS) entry which is preliminary data.</text>
</comment>
<proteinExistence type="predicted"/>
<keyword evidence="3" id="KW-1185">Reference proteome</keyword>
<evidence type="ECO:0000313" key="3">
    <source>
        <dbReference type="Proteomes" id="UP001345963"/>
    </source>
</evidence>
<dbReference type="EMBL" id="JAHUTI010001726">
    <property type="protein sequence ID" value="MED6233062.1"/>
    <property type="molecule type" value="Genomic_DNA"/>
</dbReference>
<keyword evidence="1" id="KW-1133">Transmembrane helix</keyword>
<evidence type="ECO:0008006" key="4">
    <source>
        <dbReference type="Google" id="ProtNLM"/>
    </source>
</evidence>
<keyword evidence="1" id="KW-0472">Membrane</keyword>
<evidence type="ECO:0000313" key="2">
    <source>
        <dbReference type="EMBL" id="MED6233062.1"/>
    </source>
</evidence>
<reference evidence="2 3" key="1">
    <citation type="submission" date="2021-07" db="EMBL/GenBank/DDBJ databases">
        <authorList>
            <person name="Palmer J.M."/>
        </authorList>
    </citation>
    <scope>NUCLEOTIDE SEQUENCE [LARGE SCALE GENOMIC DNA]</scope>
    <source>
        <strain evidence="2 3">AT_MEX2019</strain>
        <tissue evidence="2">Muscle</tissue>
    </source>
</reference>
<keyword evidence="1" id="KW-0812">Transmembrane</keyword>
<gene>
    <name evidence="2" type="ORF">ATANTOWER_006438</name>
</gene>
<feature type="non-terminal residue" evidence="2">
    <location>
        <position position="1"/>
    </location>
</feature>
<sequence length="104" mass="12164">KCIYFLFPFPYTCLSSFYISSSLFFLYRMHFSFIMQMKRAAFLLQLLYYWSINRKEEDPCAGRECVPIQGLDPSKAVLVGRLRHSTARKGCQMRPTNVSFVCPV</sequence>
<organism evidence="2 3">
    <name type="scientific">Ataeniobius toweri</name>
    <dbReference type="NCBI Taxonomy" id="208326"/>
    <lineage>
        <taxon>Eukaryota</taxon>
        <taxon>Metazoa</taxon>
        <taxon>Chordata</taxon>
        <taxon>Craniata</taxon>
        <taxon>Vertebrata</taxon>
        <taxon>Euteleostomi</taxon>
        <taxon>Actinopterygii</taxon>
        <taxon>Neopterygii</taxon>
        <taxon>Teleostei</taxon>
        <taxon>Neoteleostei</taxon>
        <taxon>Acanthomorphata</taxon>
        <taxon>Ovalentaria</taxon>
        <taxon>Atherinomorphae</taxon>
        <taxon>Cyprinodontiformes</taxon>
        <taxon>Goodeidae</taxon>
        <taxon>Ataeniobius</taxon>
    </lineage>
</organism>
<name>A0ABU7A4Q5_9TELE</name>
<dbReference type="Proteomes" id="UP001345963">
    <property type="component" value="Unassembled WGS sequence"/>
</dbReference>
<evidence type="ECO:0000256" key="1">
    <source>
        <dbReference type="SAM" id="Phobius"/>
    </source>
</evidence>
<protein>
    <recommendedName>
        <fullName evidence="4">Secreted protein</fullName>
    </recommendedName>
</protein>
<feature type="transmembrane region" description="Helical" evidence="1">
    <location>
        <begin position="6"/>
        <end position="27"/>
    </location>
</feature>